<reference evidence="3 4" key="1">
    <citation type="submission" date="2016-08" db="EMBL/GenBank/DDBJ databases">
        <authorList>
            <person name="Seilhamer J.J."/>
        </authorList>
    </citation>
    <scope>NUCLEOTIDE SEQUENCE [LARGE SCALE GENOMIC DNA]</scope>
    <source>
        <strain evidence="3 4">P1-7</strain>
    </source>
</reference>
<accession>A0A1C3XHU7</accession>
<dbReference type="OrthoDB" id="7822067at2"/>
<evidence type="ECO:0000259" key="2">
    <source>
        <dbReference type="Pfam" id="PF13550"/>
    </source>
</evidence>
<feature type="chain" id="PRO_5008686584" evidence="1">
    <location>
        <begin position="23"/>
        <end position="1989"/>
    </location>
</feature>
<organism evidence="3 4">
    <name type="scientific">Rhizobium lusitanum</name>
    <dbReference type="NCBI Taxonomy" id="293958"/>
    <lineage>
        <taxon>Bacteria</taxon>
        <taxon>Pseudomonadati</taxon>
        <taxon>Pseudomonadota</taxon>
        <taxon>Alphaproteobacteria</taxon>
        <taxon>Hyphomicrobiales</taxon>
        <taxon>Rhizobiaceae</taxon>
        <taxon>Rhizobium/Agrobacterium group</taxon>
        <taxon>Rhizobium</taxon>
    </lineage>
</organism>
<protein>
    <submittedName>
        <fullName evidence="3">Putative phage tail protein</fullName>
    </submittedName>
</protein>
<keyword evidence="1" id="KW-0732">Signal</keyword>
<dbReference type="Gene3D" id="2.60.120.260">
    <property type="entry name" value="Galactose-binding domain-like"/>
    <property type="match status" value="3"/>
</dbReference>
<dbReference type="InterPro" id="IPR032876">
    <property type="entry name" value="J_dom"/>
</dbReference>
<sequence>MKYLILLLNVLSFWLVADAAHADPLSLAISSIASFFSSISIGKLILTVAINIGLSLVEKALAKKDKPQPAGTKLEISMGDDHAMSFIIGSYATAGKRKYAGTWGDDGKTPNAYFTDVIEIGSLPNRAGERGLTSVWIDDQKVGVLWDQPHPDGRGFPVLQYRVKNKDYLWIKFLDGTQTSPDPFLTAKFGTHAERPWKPTMIGRGCQVVILTSRYNTDLFRGVPAGLFEPHPLPLYDVRKDSSVGGNGAHRWADPSTWEPSTNPVVMTYNLARGVYYGSEWVYGGQNIGAFCLPAANWMAAANACDASVQLDGGGSEPAFRAGYDIQCDQEPLDAISELLKGCNGRIAEVGGIFKMLVGTPGAAVYSFTDDDIVVTEEQDFQPFPSLSATYNAIEATYPEPAEKWATKDAPGRYNADLEVQDGNRRLPAQIQLLTVPFANQVQRVGLAMIQDYRRFRVHQVSLPPDAYPLEPNDVVSWSSARNGYDEKKFLVVKVEPQSSFLIVVTLKEVDPADYDWHPGLQLPSAIGWLGPITPPSQPMIGWTVEPATVKDASGIDRRPAIKISCAQDLDDVTGVWVQVRLKATGDVVFDSDSNPYASPYSWIISGQWMISNTDYEARGRYLPRSNRATDWSAWLTVTTPNVLIQASDVLDGAIIASKIADAAVTAAKIMDEAVTNLKLADQAVSTAKLEVAAVTADVLASSAVISTKLADGAVTAAKLAQGAVEATSLASSIKAVEVVSDLPTSGNVEGRQVFLTTDGKLYRYHNGAWTAAVAAIDVNGQMTDAQIADNAVTIDKLAANAVDATKFASGIRPVEIVASLPTTGNVEGRTVYLTADDKLYRYTGSAWTAATAAGDIAGQIVGTQISDGAISTPKLAAGMVTADKIAANSITAGQIAAGAIGAQQIAAKAITVDKLLVGSFDNMIDLGFSTGNLSAWITPGATAYYYLETAVSPVQNTWLLAADGREHALIASPLIKVSPGESYNFSVWFNNQDPNANAFIGFYQKDQSGNNVAPNFISVASSASKVWTQMQGNFTIPAGVYYIQPVLGVDKAAANGKICYWAKPNMRRAAGAELIVDGAITANKIAAGTISTDKLAVGSGKNLLQNASFTMGRDCWVIGYTSGTIPGLSLAIRPRGQPWSGANNPTLMLYQGSGPTGFYTDVRWMRPDGDGLPWSLPFAVPCAAGEWLEATAYISAHRCKVELRIEWVRADGTVSAYTAAAANDSIAGSSTNPDLWLRLRTASAAPADAVAACFHLRKLDTNSGQTDSYMFVNKPMLCRIPAGATEATPWSDGGIVLVTGGAIIANAVTADTIAANAVTTGKIAANAVTAGTIAANAVTAGTIAAGAVSAAQIAAGAITADKLAAGSVSTQALAVGTGGNYLTNSDLSAGLTGWGPEWSNSASKFTLSLRTDTYAPVPGAIEIRQINGDQGFEYGVTPYKADGSGQQFAVKPNGWYELSVYYLGHRCNGVQPYLGVFDANGTLLAYPSWGVFPAAQNIDPQKNLANYQRFWGKAQMPANAARAIVFFRMKGTVAGQNDSFLWLTRMYFGEANSNQTEPSPWSDGSITLIAGGNIVANAITADKIAANAVTADDIAANAVTAGKIAAGAVTATTIAAGTITGDKLAANTIGANQIAANAITAKQLVLTDYSNMADNGWQTGTLDGWVTQNVQNFYLDTGSAGDAAGYVLQSLGRDIARSNFVAVTAGETYAFDVWVYNADPNRASILVAAMTPSGSVSYPAVVGTDVKNGWMRLQGRYAVPSGVTKLAMLLQVNKTAGTGSSCYWSKPVMRRAVSAELIVDGAVTANKISVNSLDAITANLGAVNISSAVIGSLQVGTSNIQGGAVTGVGAGRVAGTQTIGANGTVNLVSCVVNVAGDGRVVIDAMTLGQFNQNGGSQNSQPIGCNIFRDGTAIFSQTYYLGVVQTVVSGTGGSNGTTTQTTYTAGLVAVSGLYDAPGAGNHTYILQLYCPSNTIGWNESNITATAFKR</sequence>
<feature type="signal peptide" evidence="1">
    <location>
        <begin position="1"/>
        <end position="22"/>
    </location>
</feature>
<name>A0A1C3XHU7_9HYPH</name>
<evidence type="ECO:0000256" key="1">
    <source>
        <dbReference type="SAM" id="SignalP"/>
    </source>
</evidence>
<evidence type="ECO:0000313" key="3">
    <source>
        <dbReference type="EMBL" id="SCB51861.1"/>
    </source>
</evidence>
<dbReference type="RefSeq" id="WP_092577219.1">
    <property type="nucleotide sequence ID" value="NZ_FMAF01000043.1"/>
</dbReference>
<dbReference type="Proteomes" id="UP000199205">
    <property type="component" value="Unassembled WGS sequence"/>
</dbReference>
<dbReference type="EMBL" id="FMAF01000043">
    <property type="protein sequence ID" value="SCB51861.1"/>
    <property type="molecule type" value="Genomic_DNA"/>
</dbReference>
<feature type="domain" description="Tip attachment protein J" evidence="2">
    <location>
        <begin position="330"/>
        <end position="481"/>
    </location>
</feature>
<proteinExistence type="predicted"/>
<evidence type="ECO:0000313" key="4">
    <source>
        <dbReference type="Proteomes" id="UP000199205"/>
    </source>
</evidence>
<dbReference type="Pfam" id="PF13550">
    <property type="entry name" value="Phage-tail_3"/>
    <property type="match status" value="1"/>
</dbReference>
<gene>
    <name evidence="3" type="ORF">GA0061101_14333</name>
</gene>